<name>A0AAD6VV28_9AGAR</name>
<sequence>MEASLKKILRVRGQRNRQTDSGVTRVKLRLVFALPVFRGVWSLDVALIAVIGKKFQPSLAMGGRRSYLQLSSPRLRGRVRVCDGPFFAAPNHANGRLFKTLAPFLLAAFLVNPTALYKLTRDISDTNSENPGSLKDTSVEGHVINVDPTNEIQRSQGALCGGNASTQELLHLRRASITGSSSEFFLSWSSKSKSRRLCGARPTPTKMKGPALAVAAEEPVVELARSGVVGVRARKNCCSFGRASITGSSSGFFLSGSSKSKSRRLCGARPTPTKMKGLACAVVRRHVATVRHSQTEPVAVKNPSSTWRRKIDPGCGSSRHHTFYRLSLTRSAKKILPTYTTAMHKQVLPSATQLPAVSVCPSPSLEQSPDDPTPTAQASGNMGKMPPAHGSRTQAILEWLQEVGGTVKQRSESPPL</sequence>
<proteinExistence type="predicted"/>
<feature type="region of interest" description="Disordered" evidence="1">
    <location>
        <begin position="293"/>
        <end position="312"/>
    </location>
</feature>
<dbReference type="AlphaFoldDB" id="A0AAD6VV28"/>
<evidence type="ECO:0000313" key="3">
    <source>
        <dbReference type="Proteomes" id="UP001219525"/>
    </source>
</evidence>
<accession>A0AAD6VV28</accession>
<comment type="caution">
    <text evidence="2">The sequence shown here is derived from an EMBL/GenBank/DDBJ whole genome shotgun (WGS) entry which is preliminary data.</text>
</comment>
<evidence type="ECO:0000313" key="2">
    <source>
        <dbReference type="EMBL" id="KAJ7221569.1"/>
    </source>
</evidence>
<feature type="region of interest" description="Disordered" evidence="1">
    <location>
        <begin position="358"/>
        <end position="394"/>
    </location>
</feature>
<evidence type="ECO:0000256" key="1">
    <source>
        <dbReference type="SAM" id="MobiDB-lite"/>
    </source>
</evidence>
<gene>
    <name evidence="2" type="ORF">GGX14DRAFT_388714</name>
</gene>
<organism evidence="2 3">
    <name type="scientific">Mycena pura</name>
    <dbReference type="NCBI Taxonomy" id="153505"/>
    <lineage>
        <taxon>Eukaryota</taxon>
        <taxon>Fungi</taxon>
        <taxon>Dikarya</taxon>
        <taxon>Basidiomycota</taxon>
        <taxon>Agaricomycotina</taxon>
        <taxon>Agaricomycetes</taxon>
        <taxon>Agaricomycetidae</taxon>
        <taxon>Agaricales</taxon>
        <taxon>Marasmiineae</taxon>
        <taxon>Mycenaceae</taxon>
        <taxon>Mycena</taxon>
    </lineage>
</organism>
<dbReference type="Proteomes" id="UP001219525">
    <property type="component" value="Unassembled WGS sequence"/>
</dbReference>
<reference evidence="2" key="1">
    <citation type="submission" date="2023-03" db="EMBL/GenBank/DDBJ databases">
        <title>Massive genome expansion in bonnet fungi (Mycena s.s.) driven by repeated elements and novel gene families across ecological guilds.</title>
        <authorList>
            <consortium name="Lawrence Berkeley National Laboratory"/>
            <person name="Harder C.B."/>
            <person name="Miyauchi S."/>
            <person name="Viragh M."/>
            <person name="Kuo A."/>
            <person name="Thoen E."/>
            <person name="Andreopoulos B."/>
            <person name="Lu D."/>
            <person name="Skrede I."/>
            <person name="Drula E."/>
            <person name="Henrissat B."/>
            <person name="Morin E."/>
            <person name="Kohler A."/>
            <person name="Barry K."/>
            <person name="LaButti K."/>
            <person name="Morin E."/>
            <person name="Salamov A."/>
            <person name="Lipzen A."/>
            <person name="Mereny Z."/>
            <person name="Hegedus B."/>
            <person name="Baldrian P."/>
            <person name="Stursova M."/>
            <person name="Weitz H."/>
            <person name="Taylor A."/>
            <person name="Grigoriev I.V."/>
            <person name="Nagy L.G."/>
            <person name="Martin F."/>
            <person name="Kauserud H."/>
        </authorList>
    </citation>
    <scope>NUCLEOTIDE SEQUENCE</scope>
    <source>
        <strain evidence="2">9144</strain>
    </source>
</reference>
<protein>
    <submittedName>
        <fullName evidence="2">Uncharacterized protein</fullName>
    </submittedName>
</protein>
<dbReference type="EMBL" id="JARJCW010000008">
    <property type="protein sequence ID" value="KAJ7221569.1"/>
    <property type="molecule type" value="Genomic_DNA"/>
</dbReference>
<keyword evidence="3" id="KW-1185">Reference proteome</keyword>